<evidence type="ECO:0000256" key="1">
    <source>
        <dbReference type="ARBA" id="ARBA00008520"/>
    </source>
</evidence>
<sequence length="347" mass="37911">MKKSVVTVLASVFVLSSVLVGCSKEDPKASSAPSGSPAASGKQITMKLRHTQIKENAAKTKARIEKAVKETEGKVPGLTIELEGVDEVVNRDTKMKAEFASGQPPEIFELFGGTDTKNYAKTGKLLDLTPIIEELGLKDKFYNLSEFTVDGNIYGLPRAGFVEGIFYNKKIFADNGLEVPRTWKEFEDLCQKLKEKGITPFALGAAEGWVINMMPNTLWVCTAGVDIVENIAAGKAKWNDPDVVKGFQIFDDLLKKEYFTKNAIGLKYDAMQASFAQGQAAMSFDGGWAQSTYANKEKSKIVDDLGFFILPNIDGGKGNDSVNASYCLFTQYSIYSCCRGTVDLCSL</sequence>
<dbReference type="InterPro" id="IPR050490">
    <property type="entry name" value="Bact_solute-bd_prot1"/>
</dbReference>
<protein>
    <recommendedName>
        <fullName evidence="5">Fructose amino acid-binding lipoprotein-like protein</fullName>
    </recommendedName>
</protein>
<dbReference type="InterPro" id="IPR006059">
    <property type="entry name" value="SBP"/>
</dbReference>
<reference evidence="3 4" key="1">
    <citation type="submission" date="2017-03" db="EMBL/GenBank/DDBJ databases">
        <title>Paenibacillus larvae genome sequencing.</title>
        <authorList>
            <person name="Dingman D.W."/>
        </authorList>
    </citation>
    <scope>NUCLEOTIDE SEQUENCE [LARGE SCALE GENOMIC DNA]</scope>
    <source>
        <strain evidence="3 4">SAG 10367</strain>
    </source>
</reference>
<evidence type="ECO:0000313" key="3">
    <source>
        <dbReference type="EMBL" id="ARF67363.1"/>
    </source>
</evidence>
<dbReference type="SUPFAM" id="SSF53850">
    <property type="entry name" value="Periplasmic binding protein-like II"/>
    <property type="match status" value="1"/>
</dbReference>
<dbReference type="RefSeq" id="WP_083039049.1">
    <property type="nucleotide sequence ID" value="NZ_CP020557.1"/>
</dbReference>
<dbReference type="PROSITE" id="PS51257">
    <property type="entry name" value="PROKAR_LIPOPROTEIN"/>
    <property type="match status" value="1"/>
</dbReference>
<name>A0A1V0UQ06_9BACL</name>
<proteinExistence type="inferred from homology"/>
<dbReference type="AlphaFoldDB" id="A0A1V0UQ06"/>
<dbReference type="Gene3D" id="3.40.190.10">
    <property type="entry name" value="Periplasmic binding protein-like II"/>
    <property type="match status" value="2"/>
</dbReference>
<dbReference type="Pfam" id="PF01547">
    <property type="entry name" value="SBP_bac_1"/>
    <property type="match status" value="1"/>
</dbReference>
<accession>A0A1V0UQ06</accession>
<dbReference type="EMBL" id="CP020557">
    <property type="protein sequence ID" value="ARF67363.1"/>
    <property type="molecule type" value="Genomic_DNA"/>
</dbReference>
<dbReference type="Proteomes" id="UP000192727">
    <property type="component" value="Chromosome"/>
</dbReference>
<comment type="similarity">
    <text evidence="1">Belongs to the bacterial solute-binding protein 1 family.</text>
</comment>
<keyword evidence="2" id="KW-0813">Transport</keyword>
<evidence type="ECO:0000313" key="4">
    <source>
        <dbReference type="Proteomes" id="UP000192727"/>
    </source>
</evidence>
<evidence type="ECO:0008006" key="5">
    <source>
        <dbReference type="Google" id="ProtNLM"/>
    </source>
</evidence>
<evidence type="ECO:0000256" key="2">
    <source>
        <dbReference type="ARBA" id="ARBA00022448"/>
    </source>
</evidence>
<dbReference type="PANTHER" id="PTHR43649">
    <property type="entry name" value="ARABINOSE-BINDING PROTEIN-RELATED"/>
    <property type="match status" value="1"/>
</dbReference>
<gene>
    <name evidence="3" type="ORF">B7C51_05265</name>
</gene>
<dbReference type="PANTHER" id="PTHR43649:SF29">
    <property type="entry name" value="OSMOPROTECTIVE COMPOUNDS-BINDING PROTEIN GGTB"/>
    <property type="match status" value="1"/>
</dbReference>
<organism evidence="3 4">
    <name type="scientific">Paenibacillus larvae subsp. pulvifaciens</name>
    <dbReference type="NCBI Taxonomy" id="1477"/>
    <lineage>
        <taxon>Bacteria</taxon>
        <taxon>Bacillati</taxon>
        <taxon>Bacillota</taxon>
        <taxon>Bacilli</taxon>
        <taxon>Bacillales</taxon>
        <taxon>Paenibacillaceae</taxon>
        <taxon>Paenibacillus</taxon>
    </lineage>
</organism>